<evidence type="ECO:0000256" key="7">
    <source>
        <dbReference type="ARBA" id="ARBA00032826"/>
    </source>
</evidence>
<feature type="domain" description="Thioredoxin" evidence="8">
    <location>
        <begin position="35"/>
        <end position="180"/>
    </location>
</feature>
<comment type="subcellular location">
    <subcellularLocation>
        <location evidence="1">Cell inner membrane</location>
        <topology evidence="1">Single-pass membrane protein</topology>
        <orientation evidence="1">Periplasmic side</orientation>
    </subcellularLocation>
</comment>
<dbReference type="InterPro" id="IPR036249">
    <property type="entry name" value="Thioredoxin-like_sf"/>
</dbReference>
<proteinExistence type="inferred from homology"/>
<comment type="similarity">
    <text evidence="2">Belongs to the thioredoxin family. DsbE subfamily.</text>
</comment>
<dbReference type="PROSITE" id="PS51352">
    <property type="entry name" value="THIOREDOXIN_2"/>
    <property type="match status" value="1"/>
</dbReference>
<evidence type="ECO:0000256" key="6">
    <source>
        <dbReference type="ARBA" id="ARBA00023284"/>
    </source>
</evidence>
<reference evidence="9 10" key="1">
    <citation type="submission" date="2015-03" db="EMBL/GenBank/DDBJ databases">
        <authorList>
            <consortium name="Pathogen Informatics"/>
            <person name="Murphy D."/>
        </authorList>
    </citation>
    <scope>NUCLEOTIDE SEQUENCE [LARGE SCALE GENOMIC DNA]</scope>
    <source>
        <strain evidence="9 10">FE82747</strain>
    </source>
</reference>
<dbReference type="InterPro" id="IPR013740">
    <property type="entry name" value="Redoxin"/>
</dbReference>
<dbReference type="InterPro" id="IPR050553">
    <property type="entry name" value="Thioredoxin_ResA/DsbE_sf"/>
</dbReference>
<organism evidence="9 10">
    <name type="scientific">Yersinia mollaretii</name>
    <dbReference type="NCBI Taxonomy" id="33060"/>
    <lineage>
        <taxon>Bacteria</taxon>
        <taxon>Pseudomonadati</taxon>
        <taxon>Pseudomonadota</taxon>
        <taxon>Gammaproteobacteria</taxon>
        <taxon>Enterobacterales</taxon>
        <taxon>Yersiniaceae</taxon>
        <taxon>Yersinia</taxon>
    </lineage>
</organism>
<dbReference type="PROSITE" id="PS00194">
    <property type="entry name" value="THIOREDOXIN_1"/>
    <property type="match status" value="1"/>
</dbReference>
<dbReference type="GO" id="GO:0017004">
    <property type="term" value="P:cytochrome complex assembly"/>
    <property type="evidence" value="ECO:0007669"/>
    <property type="project" value="UniProtKB-KW"/>
</dbReference>
<dbReference type="PANTHER" id="PTHR42852:SF6">
    <property type="entry name" value="THIOL:DISULFIDE INTERCHANGE PROTEIN DSBE"/>
    <property type="match status" value="1"/>
</dbReference>
<dbReference type="AlphaFoldDB" id="A0AA36LLS9"/>
<gene>
    <name evidence="9" type="primary">dsbE</name>
    <name evidence="9" type="ORF">ERS008502_00640</name>
</gene>
<evidence type="ECO:0000256" key="5">
    <source>
        <dbReference type="ARBA" id="ARBA00023157"/>
    </source>
</evidence>
<keyword evidence="4" id="KW-0201">Cytochrome c-type biogenesis</keyword>
<keyword evidence="6" id="KW-0676">Redox-active center</keyword>
<evidence type="ECO:0000256" key="1">
    <source>
        <dbReference type="ARBA" id="ARBA00004383"/>
    </source>
</evidence>
<dbReference type="GO" id="GO:0030288">
    <property type="term" value="C:outer membrane-bounded periplasmic space"/>
    <property type="evidence" value="ECO:0007669"/>
    <property type="project" value="InterPro"/>
</dbReference>
<evidence type="ECO:0000256" key="4">
    <source>
        <dbReference type="ARBA" id="ARBA00022748"/>
    </source>
</evidence>
<accession>A0AA36LLS9</accession>
<evidence type="ECO:0000256" key="2">
    <source>
        <dbReference type="ARBA" id="ARBA00007758"/>
    </source>
</evidence>
<dbReference type="PANTHER" id="PTHR42852">
    <property type="entry name" value="THIOL:DISULFIDE INTERCHANGE PROTEIN DSBE"/>
    <property type="match status" value="1"/>
</dbReference>
<dbReference type="Gene3D" id="3.40.30.10">
    <property type="entry name" value="Glutaredoxin"/>
    <property type="match status" value="1"/>
</dbReference>
<dbReference type="GO" id="GO:0016853">
    <property type="term" value="F:isomerase activity"/>
    <property type="evidence" value="ECO:0007669"/>
    <property type="project" value="UniProtKB-KW"/>
</dbReference>
<sequence>MRQRWPWLMVPLLAFVLGVLLYSGLKRDPHRIELAVNDRPFPAFSLTELQQPTQLTTQDQLITQDQLRGKVTVMNVWASWCASCKQEMAALGQIASTLPGVQFYGLNYRDERQSALNTLQRYGNPYQKSLYDPQGTLALAMGVYGTPETWLIDADGIIRQRYAGEMTPAVWQQQFMPLLAQWAKVRDK</sequence>
<evidence type="ECO:0000259" key="8">
    <source>
        <dbReference type="PROSITE" id="PS51352"/>
    </source>
</evidence>
<dbReference type="Pfam" id="PF08534">
    <property type="entry name" value="Redoxin"/>
    <property type="match status" value="1"/>
</dbReference>
<dbReference type="GO" id="GO:0005886">
    <property type="term" value="C:plasma membrane"/>
    <property type="evidence" value="ECO:0007669"/>
    <property type="project" value="UniProtKB-SubCell"/>
</dbReference>
<dbReference type="CDD" id="cd03010">
    <property type="entry name" value="TlpA_like_DsbE"/>
    <property type="match status" value="1"/>
</dbReference>
<protein>
    <recommendedName>
        <fullName evidence="3">Thiol:disulfide interchange protein DsbE</fullName>
    </recommendedName>
    <alternativeName>
        <fullName evidence="7">Cytochrome c biogenesis protein CcmG</fullName>
    </alternativeName>
</protein>
<dbReference type="Proteomes" id="UP000040841">
    <property type="component" value="Unassembled WGS sequence"/>
</dbReference>
<dbReference type="GO" id="GO:0015036">
    <property type="term" value="F:disulfide oxidoreductase activity"/>
    <property type="evidence" value="ECO:0007669"/>
    <property type="project" value="InterPro"/>
</dbReference>
<dbReference type="NCBIfam" id="TIGR00385">
    <property type="entry name" value="dsbE"/>
    <property type="match status" value="1"/>
</dbReference>
<name>A0AA36LLS9_YERMO</name>
<evidence type="ECO:0000313" key="10">
    <source>
        <dbReference type="Proteomes" id="UP000040841"/>
    </source>
</evidence>
<dbReference type="InterPro" id="IPR017937">
    <property type="entry name" value="Thioredoxin_CS"/>
</dbReference>
<evidence type="ECO:0000256" key="3">
    <source>
        <dbReference type="ARBA" id="ARBA00013827"/>
    </source>
</evidence>
<evidence type="ECO:0000313" key="9">
    <source>
        <dbReference type="EMBL" id="CNH50630.1"/>
    </source>
</evidence>
<keyword evidence="5" id="KW-1015">Disulfide bond</keyword>
<keyword evidence="9" id="KW-0413">Isomerase</keyword>
<dbReference type="InterPro" id="IPR004799">
    <property type="entry name" value="Periplasmic_diS_OxRdtase_DsbE"/>
</dbReference>
<dbReference type="SUPFAM" id="SSF52833">
    <property type="entry name" value="Thioredoxin-like"/>
    <property type="match status" value="1"/>
</dbReference>
<comment type="caution">
    <text evidence="9">The sequence shown here is derived from an EMBL/GenBank/DDBJ whole genome shotgun (WGS) entry which is preliminary data.</text>
</comment>
<dbReference type="RefSeq" id="WP_049677947.1">
    <property type="nucleotide sequence ID" value="NZ_CABMMJ010000001.1"/>
</dbReference>
<dbReference type="InterPro" id="IPR013766">
    <property type="entry name" value="Thioredoxin_domain"/>
</dbReference>
<dbReference type="EMBL" id="CQBM01000001">
    <property type="protein sequence ID" value="CNH50630.1"/>
    <property type="molecule type" value="Genomic_DNA"/>
</dbReference>